<proteinExistence type="predicted"/>
<keyword evidence="2" id="KW-0560">Oxidoreductase</keyword>
<reference evidence="2" key="1">
    <citation type="submission" date="2020-02" db="EMBL/GenBank/DDBJ databases">
        <authorList>
            <person name="Meier V. D."/>
        </authorList>
    </citation>
    <scope>NUCLEOTIDE SEQUENCE</scope>
    <source>
        <strain evidence="2">AVDCRST_MAG88</strain>
    </source>
</reference>
<feature type="compositionally biased region" description="Basic and acidic residues" evidence="1">
    <location>
        <begin position="96"/>
        <end position="114"/>
    </location>
</feature>
<feature type="region of interest" description="Disordered" evidence="1">
    <location>
        <begin position="26"/>
        <end position="114"/>
    </location>
</feature>
<organism evidence="2">
    <name type="scientific">uncultured Thermomicrobiales bacterium</name>
    <dbReference type="NCBI Taxonomy" id="1645740"/>
    <lineage>
        <taxon>Bacteria</taxon>
        <taxon>Pseudomonadati</taxon>
        <taxon>Thermomicrobiota</taxon>
        <taxon>Thermomicrobia</taxon>
        <taxon>Thermomicrobiales</taxon>
        <taxon>environmental samples</taxon>
    </lineage>
</organism>
<dbReference type="EC" id="1.5.3.1" evidence="2"/>
<evidence type="ECO:0000313" key="2">
    <source>
        <dbReference type="EMBL" id="CAA9589250.1"/>
    </source>
</evidence>
<name>A0A6J4VTS2_9BACT</name>
<feature type="compositionally biased region" description="Basic and acidic residues" evidence="1">
    <location>
        <begin position="72"/>
        <end position="88"/>
    </location>
</feature>
<dbReference type="EMBL" id="CADCWM010001164">
    <property type="protein sequence ID" value="CAA9589250.1"/>
    <property type="molecule type" value="Genomic_DNA"/>
</dbReference>
<accession>A0A6J4VTS2</accession>
<feature type="compositionally biased region" description="Basic and acidic residues" evidence="1">
    <location>
        <begin position="37"/>
        <end position="60"/>
    </location>
</feature>
<feature type="region of interest" description="Disordered" evidence="1">
    <location>
        <begin position="1"/>
        <end position="20"/>
    </location>
</feature>
<dbReference type="GO" id="GO:0008115">
    <property type="term" value="F:sarcosine oxidase activity"/>
    <property type="evidence" value="ECO:0007669"/>
    <property type="project" value="UniProtKB-EC"/>
</dbReference>
<feature type="non-terminal residue" evidence="2">
    <location>
        <position position="1"/>
    </location>
</feature>
<feature type="non-terminal residue" evidence="2">
    <location>
        <position position="114"/>
    </location>
</feature>
<sequence length="114" mass="12347">LLDAGFARVHRGPGGPRARAHAFAGQDARAPPVGGAVRHDAGLLPDHGHNARRGLPDRRGLGHLRVQGGPRLGRDDGRAYRHGQDARAHRPLRPRPVREGWPDGREGGRGRWAL</sequence>
<gene>
    <name evidence="2" type="ORF">AVDCRST_MAG88-4539</name>
</gene>
<dbReference type="AlphaFoldDB" id="A0A6J4VTS2"/>
<evidence type="ECO:0000256" key="1">
    <source>
        <dbReference type="SAM" id="MobiDB-lite"/>
    </source>
</evidence>
<protein>
    <submittedName>
        <fullName evidence="2">Sarcosine oxidase beta subunit</fullName>
        <ecNumber evidence="2">1.5.3.1</ecNumber>
    </submittedName>
</protein>